<accession>A0A4V2UTM3</accession>
<comment type="caution">
    <text evidence="2">The sequence shown here is derived from an EMBL/GenBank/DDBJ whole genome shotgun (WGS) entry which is preliminary data.</text>
</comment>
<evidence type="ECO:0000313" key="2">
    <source>
        <dbReference type="EMBL" id="TCS86722.1"/>
    </source>
</evidence>
<dbReference type="Pfam" id="PF02620">
    <property type="entry name" value="YceD"/>
    <property type="match status" value="1"/>
</dbReference>
<evidence type="ECO:0000313" key="3">
    <source>
        <dbReference type="Proteomes" id="UP000295807"/>
    </source>
</evidence>
<organism evidence="2 3">
    <name type="scientific">Anseongella ginsenosidimutans</name>
    <dbReference type="NCBI Taxonomy" id="496056"/>
    <lineage>
        <taxon>Bacteria</taxon>
        <taxon>Pseudomonadati</taxon>
        <taxon>Bacteroidota</taxon>
        <taxon>Sphingobacteriia</taxon>
        <taxon>Sphingobacteriales</taxon>
        <taxon>Sphingobacteriaceae</taxon>
        <taxon>Anseongella</taxon>
    </lineage>
</organism>
<protein>
    <submittedName>
        <fullName evidence="2">Uncharacterized metal-binding protein YceD (DUF177 family)</fullName>
    </submittedName>
</protein>
<name>A0A4V2UTM3_9SPHI</name>
<proteinExistence type="predicted"/>
<dbReference type="EMBL" id="SMAD01000006">
    <property type="protein sequence ID" value="TCS86722.1"/>
    <property type="molecule type" value="Genomic_DNA"/>
</dbReference>
<gene>
    <name evidence="2" type="ORF">EDD80_10631</name>
</gene>
<dbReference type="Proteomes" id="UP000295807">
    <property type="component" value="Unassembled WGS sequence"/>
</dbReference>
<reference evidence="2 3" key="1">
    <citation type="submission" date="2019-03" db="EMBL/GenBank/DDBJ databases">
        <title>Genomic Encyclopedia of Type Strains, Phase IV (KMG-IV): sequencing the most valuable type-strain genomes for metagenomic binning, comparative biology and taxonomic classification.</title>
        <authorList>
            <person name="Goeker M."/>
        </authorList>
    </citation>
    <scope>NUCLEOTIDE SEQUENCE [LARGE SCALE GENOMIC DNA]</scope>
    <source>
        <strain evidence="2 3">DSM 21100</strain>
    </source>
</reference>
<dbReference type="RefSeq" id="WP_158640559.1">
    <property type="nucleotide sequence ID" value="NZ_CP042432.1"/>
</dbReference>
<evidence type="ECO:0000256" key="1">
    <source>
        <dbReference type="SAM" id="MobiDB-lite"/>
    </source>
</evidence>
<dbReference type="InterPro" id="IPR003772">
    <property type="entry name" value="YceD"/>
</dbReference>
<keyword evidence="3" id="KW-1185">Reference proteome</keyword>
<sequence>MNPLKEFIIQFAGLKNGCHEFDFKVGDKFFGEFDYSIIKKGNLDVRLSLDKREHLLTLDFAISGTVELVCDRCLDPFDYPLESRQQQLVKISDEVEGGEQEDVVYIGTKEHEIDVTPFIYEFTHLALPMVSIHPDDAGGTPACNPETLAALEKLRTREDKQTPEGDPRWEALKKLRNN</sequence>
<feature type="region of interest" description="Disordered" evidence="1">
    <location>
        <begin position="155"/>
        <end position="178"/>
    </location>
</feature>
<dbReference type="AlphaFoldDB" id="A0A4V2UTM3"/>